<organism evidence="1">
    <name type="scientific">Corynebacterium glutamicum (strain R)</name>
    <dbReference type="NCBI Taxonomy" id="340322"/>
    <lineage>
        <taxon>Bacteria</taxon>
        <taxon>Bacillati</taxon>
        <taxon>Actinomycetota</taxon>
        <taxon>Actinomycetes</taxon>
        <taxon>Mycobacteriales</taxon>
        <taxon>Corynebacteriaceae</taxon>
        <taxon>Corynebacterium</taxon>
    </lineage>
</organism>
<reference evidence="1" key="1">
    <citation type="journal article" date="2007" name="Microbiology">
        <title>Comparative analysis of the Corynebacterium glutamicum group and complete genome sequence of strain R.</title>
        <authorList>
            <person name="Yukawa H."/>
            <person name="Omumasaba C.A."/>
            <person name="Nonaka H."/>
            <person name="Kos P."/>
            <person name="Okai N."/>
            <person name="Suzuki N."/>
            <person name="Suda M."/>
            <person name="Tsuge Y."/>
            <person name="Watanabe J."/>
            <person name="Ikeda Y."/>
            <person name="Vertes A.A."/>
            <person name="Inui M."/>
        </authorList>
    </citation>
    <scope>NUCLEOTIDE SEQUENCE</scope>
    <source>
        <strain evidence="1">R</strain>
    </source>
</reference>
<proteinExistence type="predicted"/>
<dbReference type="KEGG" id="cgt:cgR_2965"/>
<dbReference type="EMBL" id="AP009044">
    <property type="protein sequence ID" value="BAF55988.1"/>
    <property type="molecule type" value="Genomic_DNA"/>
</dbReference>
<accession>A0AB72VF32</accession>
<gene>
    <name evidence="1" type="ordered locus">cgR_2965</name>
</gene>
<dbReference type="Proteomes" id="UP000006698">
    <property type="component" value="Chromosome"/>
</dbReference>
<dbReference type="AlphaFoldDB" id="A0AB72VF32"/>
<protein>
    <submittedName>
        <fullName evidence="1">Uncharacterized protein</fullName>
    </submittedName>
</protein>
<name>A0AB72VF32_CORGB</name>
<evidence type="ECO:0000313" key="1">
    <source>
        <dbReference type="EMBL" id="BAF55988.1"/>
    </source>
</evidence>
<sequence length="47" mass="4978">MFGELIARILDGTLTLPVDSTFDAADIVSAVRASSEPGRAGKVLIRF</sequence>